<reference evidence="2" key="1">
    <citation type="submission" date="2020-03" db="EMBL/GenBank/DDBJ databases">
        <title>A transcriptome and proteome of the tick Rhipicephalus microplus shaped by the genetic composition of its hosts and developmental stage.</title>
        <authorList>
            <person name="Garcia G.R."/>
            <person name="Ribeiro J.M.C."/>
            <person name="Maruyama S.R."/>
            <person name="Gardinasse L.G."/>
            <person name="Nelson K."/>
            <person name="Ferreira B.R."/>
            <person name="Andrade T.G."/>
            <person name="Santos I.K.F.M."/>
        </authorList>
    </citation>
    <scope>NUCLEOTIDE SEQUENCE</scope>
    <source>
        <strain evidence="2">NSGR</strain>
        <tissue evidence="2">Salivary glands</tissue>
    </source>
</reference>
<dbReference type="AlphaFoldDB" id="A0A6G5AJQ7"/>
<dbReference type="PANTHER" id="PTHR37984">
    <property type="entry name" value="PROTEIN CBG26694"/>
    <property type="match status" value="1"/>
</dbReference>
<dbReference type="InterPro" id="IPR012337">
    <property type="entry name" value="RNaseH-like_sf"/>
</dbReference>
<organism evidence="2">
    <name type="scientific">Rhipicephalus microplus</name>
    <name type="common">Cattle tick</name>
    <name type="synonym">Boophilus microplus</name>
    <dbReference type="NCBI Taxonomy" id="6941"/>
    <lineage>
        <taxon>Eukaryota</taxon>
        <taxon>Metazoa</taxon>
        <taxon>Ecdysozoa</taxon>
        <taxon>Arthropoda</taxon>
        <taxon>Chelicerata</taxon>
        <taxon>Arachnida</taxon>
        <taxon>Acari</taxon>
        <taxon>Parasitiformes</taxon>
        <taxon>Ixodida</taxon>
        <taxon>Ixodoidea</taxon>
        <taxon>Ixodidae</taxon>
        <taxon>Rhipicephalinae</taxon>
        <taxon>Rhipicephalus</taxon>
        <taxon>Boophilus</taxon>
    </lineage>
</organism>
<proteinExistence type="predicted"/>
<feature type="domain" description="Integrase catalytic" evidence="1">
    <location>
        <begin position="34"/>
        <end position="160"/>
    </location>
</feature>
<dbReference type="GO" id="GO:0015074">
    <property type="term" value="P:DNA integration"/>
    <property type="evidence" value="ECO:0007669"/>
    <property type="project" value="InterPro"/>
</dbReference>
<evidence type="ECO:0000259" key="1">
    <source>
        <dbReference type="PROSITE" id="PS50994"/>
    </source>
</evidence>
<dbReference type="GO" id="GO:0003676">
    <property type="term" value="F:nucleic acid binding"/>
    <property type="evidence" value="ECO:0007669"/>
    <property type="project" value="InterPro"/>
</dbReference>
<dbReference type="InterPro" id="IPR050951">
    <property type="entry name" value="Retrovirus_Pol_polyprotein"/>
</dbReference>
<sequence>MKEDVQRYAQSCHQCQVHKAKYLQRTDEMVLPQHSNVPFEVIHLDFAELKKKAAGVRRTQSFLVAIDQCTRIVAARPGREDANSVIALLSRQMFKNTKIVISDNGPAFRSQCLQDLAKERGVVLRCCAPYHPAGNGMAERIIQDLKQFISMYPGFQGGWK</sequence>
<dbReference type="EMBL" id="GIKN01008177">
    <property type="protein sequence ID" value="NIE50450.1"/>
    <property type="molecule type" value="Transcribed_RNA"/>
</dbReference>
<dbReference type="Pfam" id="PF00665">
    <property type="entry name" value="rve"/>
    <property type="match status" value="1"/>
</dbReference>
<accession>A0A6G5AJQ7</accession>
<evidence type="ECO:0000313" key="2">
    <source>
        <dbReference type="EMBL" id="NIE50450.1"/>
    </source>
</evidence>
<name>A0A6G5AJQ7_RHIMP</name>
<dbReference type="InterPro" id="IPR001584">
    <property type="entry name" value="Integrase_cat-core"/>
</dbReference>
<dbReference type="PANTHER" id="PTHR37984:SF5">
    <property type="entry name" value="PROTEIN NYNRIN-LIKE"/>
    <property type="match status" value="1"/>
</dbReference>
<dbReference type="PROSITE" id="PS50994">
    <property type="entry name" value="INTEGRASE"/>
    <property type="match status" value="1"/>
</dbReference>
<dbReference type="InterPro" id="IPR036397">
    <property type="entry name" value="RNaseH_sf"/>
</dbReference>
<dbReference type="Gene3D" id="3.30.420.10">
    <property type="entry name" value="Ribonuclease H-like superfamily/Ribonuclease H"/>
    <property type="match status" value="1"/>
</dbReference>
<dbReference type="SUPFAM" id="SSF53098">
    <property type="entry name" value="Ribonuclease H-like"/>
    <property type="match status" value="1"/>
</dbReference>
<protein>
    <submittedName>
        <fullName evidence="2">Putative tick transposon</fullName>
    </submittedName>
</protein>